<dbReference type="GO" id="GO:0003723">
    <property type="term" value="F:RNA binding"/>
    <property type="evidence" value="ECO:0007669"/>
    <property type="project" value="InterPro"/>
</dbReference>
<feature type="repeat" description="PPR" evidence="2">
    <location>
        <begin position="27"/>
        <end position="61"/>
    </location>
</feature>
<dbReference type="InterPro" id="IPR046960">
    <property type="entry name" value="PPR_At4g14850-like_plant"/>
</dbReference>
<sequence length="82" mass="9102">ILPAKIGVVEQAMDVHQSIMKSGFLSNIIVANALIDMYAKCGSIHDAHEVFDKMCQRDVVSWNAMIAGYVQNGIFEKVVEDF</sequence>
<dbReference type="FunFam" id="1.25.40.10:FF:000381">
    <property type="entry name" value="Pentatricopeptide repeat-containing protein"/>
    <property type="match status" value="1"/>
</dbReference>
<dbReference type="PROSITE" id="PS51375">
    <property type="entry name" value="PPR"/>
    <property type="match status" value="1"/>
</dbReference>
<feature type="non-terminal residue" evidence="3">
    <location>
        <position position="82"/>
    </location>
</feature>
<dbReference type="OMA" id="NGICAEW"/>
<proteinExistence type="predicted"/>
<evidence type="ECO:0000256" key="1">
    <source>
        <dbReference type="ARBA" id="ARBA00022737"/>
    </source>
</evidence>
<reference evidence="3 4" key="1">
    <citation type="journal article" date="2021" name="Nat. Plants">
        <title>The Taxus genome provides insights into paclitaxel biosynthesis.</title>
        <authorList>
            <person name="Xiong X."/>
            <person name="Gou J."/>
            <person name="Liao Q."/>
            <person name="Li Y."/>
            <person name="Zhou Q."/>
            <person name="Bi G."/>
            <person name="Li C."/>
            <person name="Du R."/>
            <person name="Wang X."/>
            <person name="Sun T."/>
            <person name="Guo L."/>
            <person name="Liang H."/>
            <person name="Lu P."/>
            <person name="Wu Y."/>
            <person name="Zhang Z."/>
            <person name="Ro D.K."/>
            <person name="Shang Y."/>
            <person name="Huang S."/>
            <person name="Yan J."/>
        </authorList>
    </citation>
    <scope>NUCLEOTIDE SEQUENCE [LARGE SCALE GENOMIC DNA]</scope>
    <source>
        <strain evidence="3">Ta-2019</strain>
    </source>
</reference>
<dbReference type="GO" id="GO:0009451">
    <property type="term" value="P:RNA modification"/>
    <property type="evidence" value="ECO:0007669"/>
    <property type="project" value="InterPro"/>
</dbReference>
<gene>
    <name evidence="3" type="ORF">KI387_039219</name>
</gene>
<dbReference type="PANTHER" id="PTHR47926">
    <property type="entry name" value="PENTATRICOPEPTIDE REPEAT-CONTAINING PROTEIN"/>
    <property type="match status" value="1"/>
</dbReference>
<dbReference type="EMBL" id="JAHRHJ020000011">
    <property type="protein sequence ID" value="KAH9295631.1"/>
    <property type="molecule type" value="Genomic_DNA"/>
</dbReference>
<comment type="caution">
    <text evidence="3">The sequence shown here is derived from an EMBL/GenBank/DDBJ whole genome shotgun (WGS) entry which is preliminary data.</text>
</comment>
<dbReference type="InterPro" id="IPR002885">
    <property type="entry name" value="PPR_rpt"/>
</dbReference>
<keyword evidence="4" id="KW-1185">Reference proteome</keyword>
<evidence type="ECO:0000256" key="2">
    <source>
        <dbReference type="PROSITE-ProRule" id="PRU00708"/>
    </source>
</evidence>
<feature type="non-terminal residue" evidence="3">
    <location>
        <position position="1"/>
    </location>
</feature>
<dbReference type="NCBIfam" id="TIGR00756">
    <property type="entry name" value="PPR"/>
    <property type="match status" value="2"/>
</dbReference>
<protein>
    <recommendedName>
        <fullName evidence="5">Pentatricopeptide repeat-containing protein</fullName>
    </recommendedName>
</protein>
<dbReference type="AlphaFoldDB" id="A0AA38FBS0"/>
<dbReference type="Pfam" id="PF01535">
    <property type="entry name" value="PPR"/>
    <property type="match status" value="2"/>
</dbReference>
<keyword evidence="1" id="KW-0677">Repeat</keyword>
<evidence type="ECO:0000313" key="3">
    <source>
        <dbReference type="EMBL" id="KAH9295631.1"/>
    </source>
</evidence>
<dbReference type="Gene3D" id="1.25.40.10">
    <property type="entry name" value="Tetratricopeptide repeat domain"/>
    <property type="match status" value="1"/>
</dbReference>
<dbReference type="InterPro" id="IPR011990">
    <property type="entry name" value="TPR-like_helical_dom_sf"/>
</dbReference>
<dbReference type="Proteomes" id="UP000824469">
    <property type="component" value="Unassembled WGS sequence"/>
</dbReference>
<accession>A0AA38FBS0</accession>
<evidence type="ECO:0008006" key="5">
    <source>
        <dbReference type="Google" id="ProtNLM"/>
    </source>
</evidence>
<name>A0AA38FBS0_TAXCH</name>
<evidence type="ECO:0000313" key="4">
    <source>
        <dbReference type="Proteomes" id="UP000824469"/>
    </source>
</evidence>
<organism evidence="3 4">
    <name type="scientific">Taxus chinensis</name>
    <name type="common">Chinese yew</name>
    <name type="synonym">Taxus wallichiana var. chinensis</name>
    <dbReference type="NCBI Taxonomy" id="29808"/>
    <lineage>
        <taxon>Eukaryota</taxon>
        <taxon>Viridiplantae</taxon>
        <taxon>Streptophyta</taxon>
        <taxon>Embryophyta</taxon>
        <taxon>Tracheophyta</taxon>
        <taxon>Spermatophyta</taxon>
        <taxon>Pinopsida</taxon>
        <taxon>Pinidae</taxon>
        <taxon>Conifers II</taxon>
        <taxon>Cupressales</taxon>
        <taxon>Taxaceae</taxon>
        <taxon>Taxus</taxon>
    </lineage>
</organism>